<dbReference type="Proteomes" id="UP001302367">
    <property type="component" value="Chromosome 4"/>
</dbReference>
<protein>
    <submittedName>
        <fullName evidence="1">Uncharacterized protein</fullName>
    </submittedName>
</protein>
<proteinExistence type="predicted"/>
<dbReference type="OrthoDB" id="3640515at2759"/>
<dbReference type="EMBL" id="LKMD01000105">
    <property type="protein sequence ID" value="PIA93227.1"/>
    <property type="molecule type" value="Genomic_DNA"/>
</dbReference>
<accession>A0A2G5HKZ6</accession>
<evidence type="ECO:0000313" key="2">
    <source>
        <dbReference type="EMBL" id="WPB02293.1"/>
    </source>
</evidence>
<keyword evidence="4" id="KW-1185">Reference proteome</keyword>
<name>A0A2G5HKZ6_CERBT</name>
<gene>
    <name evidence="1" type="ORF">CB0940_05005</name>
    <name evidence="2" type="ORF">RHO25_006927</name>
</gene>
<dbReference type="AlphaFoldDB" id="A0A2G5HKZ6"/>
<sequence>MTKLPGVAAVACVVHTLIGAITATRLNAAAAGPRALLNDVRAIVAETFPRNACSEYETALVGASPESRSFGLDAVKLEEALPTAGPAKRESPNWDRYGPPAPQVPIRLVEYPKVSSKLLKDIDGSHDEFSMSEDLGHPPGCACTNHLAYAVAMVLSSYFREKRCVERCVFTLIQSKFKRMHKVLWDVAATTYTLTEAVRGHVPSDNPIQLAQCTDPGSAGCYNIFYSNVAGNSRMLHKLDFVPGTQEASQLRDATASDGKSEPMKAQAHGTYVFYDGDPDVQIAMGFNDDFPKKVATAVSEDAIYSKPAVSCLSLLDEDSQKPGVVGMLIVSPSQPSDDSLGNLVSWAEECSSQLVPSA</sequence>
<reference evidence="1 3" key="1">
    <citation type="submission" date="2015-10" db="EMBL/GenBank/DDBJ databases">
        <title>The cercosporin biosynthetic gene cluster was horizontally transferred to several fungal lineages and shown to be expanded in Cercospora beticola based on microsynteny with recipient genomes.</title>
        <authorList>
            <person name="De Jonge R."/>
            <person name="Ebert M.K."/>
            <person name="Suttle J.C."/>
            <person name="Jurick Ii W.M."/>
            <person name="Secor G.A."/>
            <person name="Thomma B.P."/>
            <person name="Van De Peer Y."/>
            <person name="Bolton M.D."/>
        </authorList>
    </citation>
    <scope>NUCLEOTIDE SEQUENCE [LARGE SCALE GENOMIC DNA]</scope>
    <source>
        <strain evidence="1 3">09-40</strain>
    </source>
</reference>
<evidence type="ECO:0000313" key="3">
    <source>
        <dbReference type="Proteomes" id="UP000230605"/>
    </source>
</evidence>
<evidence type="ECO:0000313" key="1">
    <source>
        <dbReference type="EMBL" id="PIA93227.1"/>
    </source>
</evidence>
<reference evidence="2 4" key="2">
    <citation type="submission" date="2023-09" db="EMBL/GenBank/DDBJ databases">
        <title>Complete-Gapless Cercospora beticola genome.</title>
        <authorList>
            <person name="Wyatt N.A."/>
            <person name="Spanner R.E."/>
            <person name="Bolton M.D."/>
        </authorList>
    </citation>
    <scope>NUCLEOTIDE SEQUENCE [LARGE SCALE GENOMIC DNA]</scope>
    <source>
        <strain evidence="2">Cb09-40</strain>
    </source>
</reference>
<evidence type="ECO:0000313" key="4">
    <source>
        <dbReference type="Proteomes" id="UP001302367"/>
    </source>
</evidence>
<organism evidence="1 3">
    <name type="scientific">Cercospora beticola</name>
    <name type="common">Sugarbeet leaf spot fungus</name>
    <dbReference type="NCBI Taxonomy" id="122368"/>
    <lineage>
        <taxon>Eukaryota</taxon>
        <taxon>Fungi</taxon>
        <taxon>Dikarya</taxon>
        <taxon>Ascomycota</taxon>
        <taxon>Pezizomycotina</taxon>
        <taxon>Dothideomycetes</taxon>
        <taxon>Dothideomycetidae</taxon>
        <taxon>Mycosphaerellales</taxon>
        <taxon>Mycosphaerellaceae</taxon>
        <taxon>Cercospora</taxon>
    </lineage>
</organism>
<dbReference type="EMBL" id="CP134187">
    <property type="protein sequence ID" value="WPB02293.1"/>
    <property type="molecule type" value="Genomic_DNA"/>
</dbReference>
<dbReference type="Proteomes" id="UP000230605">
    <property type="component" value="Chromosome 4"/>
</dbReference>